<dbReference type="AlphaFoldDB" id="A0A2X4Z3C2"/>
<feature type="domain" description="Phosphoribulokinase/uridine kinase" evidence="1">
    <location>
        <begin position="11"/>
        <end position="73"/>
    </location>
</feature>
<gene>
    <name evidence="2" type="ORF">NCTC4824_02259</name>
</gene>
<evidence type="ECO:0000259" key="1">
    <source>
        <dbReference type="Pfam" id="PF00485"/>
    </source>
</evidence>
<proteinExistence type="predicted"/>
<sequence>MLQPIIIDREGHFQKYDWETDRLSEWQTVPMGGAVIIEGVYSIRNELADLYDFKIWMDCPRETRLLRGLARDGDNSLEIWENNWMVKEDIYVKNHRPNEIADIIIDGTK</sequence>
<dbReference type="GO" id="GO:0005524">
    <property type="term" value="F:ATP binding"/>
    <property type="evidence" value="ECO:0007669"/>
    <property type="project" value="InterPro"/>
</dbReference>
<evidence type="ECO:0000313" key="2">
    <source>
        <dbReference type="EMBL" id="SQI58705.1"/>
    </source>
</evidence>
<dbReference type="Gene3D" id="3.40.50.300">
    <property type="entry name" value="P-loop containing nucleotide triphosphate hydrolases"/>
    <property type="match status" value="1"/>
</dbReference>
<accession>A0A2X4Z3C2</accession>
<reference evidence="2 3" key="1">
    <citation type="submission" date="2018-06" db="EMBL/GenBank/DDBJ databases">
        <authorList>
            <consortium name="Pathogen Informatics"/>
            <person name="Doyle S."/>
        </authorList>
    </citation>
    <scope>NUCLEOTIDE SEQUENCE [LARGE SCALE GENOMIC DNA]</scope>
    <source>
        <strain evidence="2 3">NCTC4824</strain>
    </source>
</reference>
<dbReference type="InterPro" id="IPR006083">
    <property type="entry name" value="PRK/URK"/>
</dbReference>
<organism evidence="2 3">
    <name type="scientific">Lederbergia lenta</name>
    <name type="common">Bacillus lentus</name>
    <dbReference type="NCBI Taxonomy" id="1467"/>
    <lineage>
        <taxon>Bacteria</taxon>
        <taxon>Bacillati</taxon>
        <taxon>Bacillota</taxon>
        <taxon>Bacilli</taxon>
        <taxon>Bacillales</taxon>
        <taxon>Bacillaceae</taxon>
        <taxon>Lederbergia</taxon>
    </lineage>
</organism>
<dbReference type="SUPFAM" id="SSF52540">
    <property type="entry name" value="P-loop containing nucleoside triphosphate hydrolases"/>
    <property type="match status" value="1"/>
</dbReference>
<keyword evidence="3" id="KW-1185">Reference proteome</keyword>
<dbReference type="Pfam" id="PF00485">
    <property type="entry name" value="PRK"/>
    <property type="match status" value="1"/>
</dbReference>
<evidence type="ECO:0000313" key="3">
    <source>
        <dbReference type="Proteomes" id="UP000249134"/>
    </source>
</evidence>
<keyword evidence="2" id="KW-0808">Transferase</keyword>
<name>A0A2X4Z3C2_LEDLE</name>
<dbReference type="InterPro" id="IPR027417">
    <property type="entry name" value="P-loop_NTPase"/>
</dbReference>
<dbReference type="EMBL" id="LS483476">
    <property type="protein sequence ID" value="SQI58705.1"/>
    <property type="molecule type" value="Genomic_DNA"/>
</dbReference>
<protein>
    <submittedName>
        <fullName evidence="2">Putative uridine kinase</fullName>
    </submittedName>
</protein>
<dbReference type="KEGG" id="blen:NCTC4824_02259"/>
<dbReference type="STRING" id="1348624.GCA_001591545_01312"/>
<dbReference type="Proteomes" id="UP000249134">
    <property type="component" value="Chromosome 1"/>
</dbReference>
<keyword evidence="2" id="KW-0418">Kinase</keyword>
<dbReference type="GO" id="GO:0016301">
    <property type="term" value="F:kinase activity"/>
    <property type="evidence" value="ECO:0007669"/>
    <property type="project" value="UniProtKB-KW"/>
</dbReference>